<feature type="compositionally biased region" description="Polar residues" evidence="1">
    <location>
        <begin position="1"/>
        <end position="24"/>
    </location>
</feature>
<feature type="compositionally biased region" description="Acidic residues" evidence="1">
    <location>
        <begin position="404"/>
        <end position="417"/>
    </location>
</feature>
<dbReference type="OMA" id="FWMGSQD"/>
<dbReference type="AlphaFoldDB" id="A0A1L9X1A9"/>
<dbReference type="EMBL" id="KV878973">
    <property type="protein sequence ID" value="OJK02305.1"/>
    <property type="molecule type" value="Genomic_DNA"/>
</dbReference>
<dbReference type="GeneID" id="30978573"/>
<dbReference type="OrthoDB" id="73788at2759"/>
<feature type="region of interest" description="Disordered" evidence="1">
    <location>
        <begin position="1"/>
        <end position="477"/>
    </location>
</feature>
<evidence type="ECO:0000313" key="3">
    <source>
        <dbReference type="Proteomes" id="UP000184546"/>
    </source>
</evidence>
<evidence type="ECO:0000313" key="2">
    <source>
        <dbReference type="EMBL" id="OJK02305.1"/>
    </source>
</evidence>
<feature type="compositionally biased region" description="Low complexity" evidence="1">
    <location>
        <begin position="49"/>
        <end position="58"/>
    </location>
</feature>
<name>A0A1L9X1A9_ASPA1</name>
<feature type="compositionally biased region" description="Basic and acidic residues" evidence="1">
    <location>
        <begin position="86"/>
        <end position="110"/>
    </location>
</feature>
<feature type="compositionally biased region" description="Basic and acidic residues" evidence="1">
    <location>
        <begin position="255"/>
        <end position="266"/>
    </location>
</feature>
<protein>
    <submittedName>
        <fullName evidence="2">Uncharacterized protein</fullName>
    </submittedName>
</protein>
<evidence type="ECO:0000256" key="1">
    <source>
        <dbReference type="SAM" id="MobiDB-lite"/>
    </source>
</evidence>
<feature type="compositionally biased region" description="Polar residues" evidence="1">
    <location>
        <begin position="360"/>
        <end position="369"/>
    </location>
</feature>
<feature type="compositionally biased region" description="Polar residues" evidence="1">
    <location>
        <begin position="284"/>
        <end position="307"/>
    </location>
</feature>
<proteinExistence type="predicted"/>
<sequence>MNQGENTVSTAQTSHSPSFQTPDRPSSGARCSISIANAAKGQSCCDPPASSSFSARSSKGNHVPSTLDQTTLTQIDFVTPTPPPARSDESLHYLNEKQPQRGRQAHHEVIDLDDDSDNDVEYRPSRQPRRARGVRFEQGPSSTSTGHSNSTRPREIDSKSKRRKSGGGVKGNKLDKDAKKGNKTLTQMDYVRRYLKIEPDDEVKLEYTYTTPKKNDRKQANRHAAGNLAPQSDHFSDQEASSGGKKRKLSIAADTKVKLENEKENYPPDPGSVTPRAKREREIPSSQSPESSGIAFITSSQFRTATHSPYKREAADTAGQCIKQESPLLQRIKEASHSPPSEIPESNESQPAALVPDSPSPRNSASDQGSIALLSEQVKSEESVKHHRISEHVPNTQRTVVYETDAESDYGDLEDDLPNPIESPRRRKVPHYDPGAANLEHEGATEESSQALPSMAPPEMEEESEQLHLDDNPTSDASSIYYHRIQPATQFPLGPVPNLNTQRLAELFPDECNDESIATMSFTESSSKTPKRMTVASETQSFDSETRLDSDQTLTELVPESSPIVRQDSGSTTFRTPAHRLASRDIVQVESSQPADRHRNRSQNPDDSGPRGVIKRSDLLTSSVMESIPLPVFLMDSQDTVGEPYSSPKET</sequence>
<keyword evidence="3" id="KW-1185">Reference proteome</keyword>
<feature type="compositionally biased region" description="Basic and acidic residues" evidence="1">
    <location>
        <begin position="190"/>
        <end position="205"/>
    </location>
</feature>
<feature type="compositionally biased region" description="Polar residues" evidence="1">
    <location>
        <begin position="63"/>
        <end position="76"/>
    </location>
</feature>
<feature type="compositionally biased region" description="Low complexity" evidence="1">
    <location>
        <begin position="337"/>
        <end position="351"/>
    </location>
</feature>
<feature type="compositionally biased region" description="Polar residues" evidence="1">
    <location>
        <begin position="139"/>
        <end position="151"/>
    </location>
</feature>
<dbReference type="RefSeq" id="XP_020058644.1">
    <property type="nucleotide sequence ID" value="XM_020204759.1"/>
</dbReference>
<feature type="region of interest" description="Disordered" evidence="1">
    <location>
        <begin position="522"/>
        <end position="651"/>
    </location>
</feature>
<gene>
    <name evidence="2" type="ORF">ASPACDRAFT_76706</name>
</gene>
<dbReference type="VEuPathDB" id="FungiDB:ASPACDRAFT_76706"/>
<accession>A0A1L9X1A9</accession>
<reference evidence="3" key="1">
    <citation type="journal article" date="2017" name="Genome Biol.">
        <title>Comparative genomics reveals high biological diversity and specific adaptations in the industrially and medically important fungal genus Aspergillus.</title>
        <authorList>
            <person name="de Vries R.P."/>
            <person name="Riley R."/>
            <person name="Wiebenga A."/>
            <person name="Aguilar-Osorio G."/>
            <person name="Amillis S."/>
            <person name="Uchima C.A."/>
            <person name="Anderluh G."/>
            <person name="Asadollahi M."/>
            <person name="Askin M."/>
            <person name="Barry K."/>
            <person name="Battaglia E."/>
            <person name="Bayram O."/>
            <person name="Benocci T."/>
            <person name="Braus-Stromeyer S.A."/>
            <person name="Caldana C."/>
            <person name="Canovas D."/>
            <person name="Cerqueira G.C."/>
            <person name="Chen F."/>
            <person name="Chen W."/>
            <person name="Choi C."/>
            <person name="Clum A."/>
            <person name="Dos Santos R.A."/>
            <person name="Damasio A.R."/>
            <person name="Diallinas G."/>
            <person name="Emri T."/>
            <person name="Fekete E."/>
            <person name="Flipphi M."/>
            <person name="Freyberg S."/>
            <person name="Gallo A."/>
            <person name="Gournas C."/>
            <person name="Habgood R."/>
            <person name="Hainaut M."/>
            <person name="Harispe M.L."/>
            <person name="Henrissat B."/>
            <person name="Hilden K.S."/>
            <person name="Hope R."/>
            <person name="Hossain A."/>
            <person name="Karabika E."/>
            <person name="Karaffa L."/>
            <person name="Karanyi Z."/>
            <person name="Krasevec N."/>
            <person name="Kuo A."/>
            <person name="Kusch H."/>
            <person name="LaButti K."/>
            <person name="Lagendijk E.L."/>
            <person name="Lapidus A."/>
            <person name="Levasseur A."/>
            <person name="Lindquist E."/>
            <person name="Lipzen A."/>
            <person name="Logrieco A.F."/>
            <person name="MacCabe A."/>
            <person name="Maekelae M.R."/>
            <person name="Malavazi I."/>
            <person name="Melin P."/>
            <person name="Meyer V."/>
            <person name="Mielnichuk N."/>
            <person name="Miskei M."/>
            <person name="Molnar A.P."/>
            <person name="Mule G."/>
            <person name="Ngan C.Y."/>
            <person name="Orejas M."/>
            <person name="Orosz E."/>
            <person name="Ouedraogo J.P."/>
            <person name="Overkamp K.M."/>
            <person name="Park H.-S."/>
            <person name="Perrone G."/>
            <person name="Piumi F."/>
            <person name="Punt P.J."/>
            <person name="Ram A.F."/>
            <person name="Ramon A."/>
            <person name="Rauscher S."/>
            <person name="Record E."/>
            <person name="Riano-Pachon D.M."/>
            <person name="Robert V."/>
            <person name="Roehrig J."/>
            <person name="Ruller R."/>
            <person name="Salamov A."/>
            <person name="Salih N.S."/>
            <person name="Samson R.A."/>
            <person name="Sandor E."/>
            <person name="Sanguinetti M."/>
            <person name="Schuetze T."/>
            <person name="Sepcic K."/>
            <person name="Shelest E."/>
            <person name="Sherlock G."/>
            <person name="Sophianopoulou V."/>
            <person name="Squina F.M."/>
            <person name="Sun H."/>
            <person name="Susca A."/>
            <person name="Todd R.B."/>
            <person name="Tsang A."/>
            <person name="Unkles S.E."/>
            <person name="van de Wiele N."/>
            <person name="van Rossen-Uffink D."/>
            <person name="Oliveira J.V."/>
            <person name="Vesth T.C."/>
            <person name="Visser J."/>
            <person name="Yu J.-H."/>
            <person name="Zhou M."/>
            <person name="Andersen M.R."/>
            <person name="Archer D.B."/>
            <person name="Baker S.E."/>
            <person name="Benoit I."/>
            <person name="Brakhage A.A."/>
            <person name="Braus G.H."/>
            <person name="Fischer R."/>
            <person name="Frisvad J.C."/>
            <person name="Goldman G.H."/>
            <person name="Houbraken J."/>
            <person name="Oakley B."/>
            <person name="Pocsi I."/>
            <person name="Scazzocchio C."/>
            <person name="Seiboth B."/>
            <person name="vanKuyk P.A."/>
            <person name="Wortman J."/>
            <person name="Dyer P.S."/>
            <person name="Grigoriev I.V."/>
        </authorList>
    </citation>
    <scope>NUCLEOTIDE SEQUENCE [LARGE SCALE GENOMIC DNA]</scope>
    <source>
        <strain evidence="3">ATCC 16872 / CBS 172.66 / WB 5094</strain>
    </source>
</reference>
<organism evidence="2 3">
    <name type="scientific">Aspergillus aculeatus (strain ATCC 16872 / CBS 172.66 / WB 5094)</name>
    <dbReference type="NCBI Taxonomy" id="690307"/>
    <lineage>
        <taxon>Eukaryota</taxon>
        <taxon>Fungi</taxon>
        <taxon>Dikarya</taxon>
        <taxon>Ascomycota</taxon>
        <taxon>Pezizomycotina</taxon>
        <taxon>Eurotiomycetes</taxon>
        <taxon>Eurotiomycetidae</taxon>
        <taxon>Eurotiales</taxon>
        <taxon>Aspergillaceae</taxon>
        <taxon>Aspergillus</taxon>
        <taxon>Aspergillus subgen. Circumdati</taxon>
    </lineage>
</organism>
<dbReference type="Proteomes" id="UP000184546">
    <property type="component" value="Unassembled WGS sequence"/>
</dbReference>